<dbReference type="PANTHER" id="PTHR31947:SF36">
    <property type="entry name" value="DNA_RNA-BINDING PROTEIN ALBA-LIKE DOMAIN-CONTAINING PROTEIN"/>
    <property type="match status" value="1"/>
</dbReference>
<proteinExistence type="predicted"/>
<dbReference type="SUPFAM" id="SSF82704">
    <property type="entry name" value="AlbA-like"/>
    <property type="match status" value="1"/>
</dbReference>
<gene>
    <name evidence="3" type="ORF">AKO1_003691</name>
</gene>
<name>A0AAW2Z640_9EUKA</name>
<dbReference type="InterPro" id="IPR002775">
    <property type="entry name" value="DNA/RNA-bd_Alba-like"/>
</dbReference>
<accession>A0AAW2Z640</accession>
<feature type="compositionally biased region" description="Polar residues" evidence="1">
    <location>
        <begin position="134"/>
        <end position="156"/>
    </location>
</feature>
<dbReference type="EMBL" id="JAOPGA020001068">
    <property type="protein sequence ID" value="KAL0484789.1"/>
    <property type="molecule type" value="Genomic_DNA"/>
</dbReference>
<evidence type="ECO:0000313" key="3">
    <source>
        <dbReference type="EMBL" id="KAL0484789.1"/>
    </source>
</evidence>
<dbReference type="GO" id="GO:0003723">
    <property type="term" value="F:RNA binding"/>
    <property type="evidence" value="ECO:0007669"/>
    <property type="project" value="TreeGrafter"/>
</dbReference>
<dbReference type="Pfam" id="PF01918">
    <property type="entry name" value="Alba"/>
    <property type="match status" value="1"/>
</dbReference>
<protein>
    <recommendedName>
        <fullName evidence="2">DNA/RNA-binding protein Alba-like domain-containing protein</fullName>
    </recommendedName>
</protein>
<dbReference type="AlphaFoldDB" id="A0AAW2Z640"/>
<dbReference type="Proteomes" id="UP001431209">
    <property type="component" value="Unassembled WGS sequence"/>
</dbReference>
<dbReference type="InterPro" id="IPR036882">
    <property type="entry name" value="Alba-like_dom_sf"/>
</dbReference>
<comment type="caution">
    <text evidence="3">The sequence shown here is derived from an EMBL/GenBank/DDBJ whole genome shotgun (WGS) entry which is preliminary data.</text>
</comment>
<evidence type="ECO:0000259" key="2">
    <source>
        <dbReference type="Pfam" id="PF01918"/>
    </source>
</evidence>
<evidence type="ECO:0000256" key="1">
    <source>
        <dbReference type="SAM" id="MobiDB-lite"/>
    </source>
</evidence>
<reference evidence="3 4" key="1">
    <citation type="submission" date="2024-03" db="EMBL/GenBank/DDBJ databases">
        <title>The Acrasis kona genome and developmental transcriptomes reveal deep origins of eukaryotic multicellular pathways.</title>
        <authorList>
            <person name="Sheikh S."/>
            <person name="Fu C.-J."/>
            <person name="Brown M.W."/>
            <person name="Baldauf S.L."/>
        </authorList>
    </citation>
    <scope>NUCLEOTIDE SEQUENCE [LARGE SCALE GENOMIC DNA]</scope>
    <source>
        <strain evidence="3 4">ATCC MYA-3509</strain>
    </source>
</reference>
<feature type="domain" description="DNA/RNA-binding protein Alba-like" evidence="2">
    <location>
        <begin position="13"/>
        <end position="75"/>
    </location>
</feature>
<feature type="region of interest" description="Disordered" evidence="1">
    <location>
        <begin position="107"/>
        <end position="187"/>
    </location>
</feature>
<organism evidence="3 4">
    <name type="scientific">Acrasis kona</name>
    <dbReference type="NCBI Taxonomy" id="1008807"/>
    <lineage>
        <taxon>Eukaryota</taxon>
        <taxon>Discoba</taxon>
        <taxon>Heterolobosea</taxon>
        <taxon>Tetramitia</taxon>
        <taxon>Eutetramitia</taxon>
        <taxon>Acrasidae</taxon>
        <taxon>Acrasis</taxon>
    </lineage>
</organism>
<evidence type="ECO:0000313" key="4">
    <source>
        <dbReference type="Proteomes" id="UP001431209"/>
    </source>
</evidence>
<dbReference type="GO" id="GO:0005634">
    <property type="term" value="C:nucleus"/>
    <property type="evidence" value="ECO:0007669"/>
    <property type="project" value="TreeGrafter"/>
</dbReference>
<feature type="compositionally biased region" description="Basic and acidic residues" evidence="1">
    <location>
        <begin position="108"/>
        <end position="121"/>
    </location>
</feature>
<dbReference type="Gene3D" id="3.30.110.20">
    <property type="entry name" value="Alba-like domain"/>
    <property type="match status" value="1"/>
</dbReference>
<keyword evidence="4" id="KW-1185">Reference proteome</keyword>
<dbReference type="PANTHER" id="PTHR31947">
    <property type="entry name" value="DNA/RNA-BINDING PROTEIN ALBA 3"/>
    <property type="match status" value="1"/>
</dbReference>
<dbReference type="InterPro" id="IPR014560">
    <property type="entry name" value="UCP030333_Alba"/>
</dbReference>
<sequence>MSTPATEQQPNENKIQVSNSKQPLSFYIYLSKKFLTSQDEIELSGLGNAIITVVSCSEILKSGGFVEIRKIQTSTVDTKADGEETSYPKAKIQIWLKKTANFNSLMEQQKKEVEEKKKKQQEGASAKKQGDALQPSTDANKQSQKNEKQSTPSSPAKKQGDALLPNKTKSPATPKAEDTKSPKSPKQ</sequence>